<sequence length="160" mass="16294">MAEEDADGMGWQEACRMPLRAPPMARLRPSGRGHATAATLAAVLTLLLTLFTLGSSDLAAEEAGCVHDRAAAVAAGTTPCPQVAVDAPGSDQHPGHDPSSAPVSLVATSTHRQLCHTPLPAIDSPAISGPLPAAAAPTDPAPGVTADCPQRTTQRQILRC</sequence>
<proteinExistence type="predicted"/>
<evidence type="ECO:0008006" key="4">
    <source>
        <dbReference type="Google" id="ProtNLM"/>
    </source>
</evidence>
<protein>
    <recommendedName>
        <fullName evidence="4">Secreted protein</fullName>
    </recommendedName>
</protein>
<organism evidence="2 3">
    <name type="scientific">Streptomyces smyrnaeus</name>
    <dbReference type="NCBI Taxonomy" id="1387713"/>
    <lineage>
        <taxon>Bacteria</taxon>
        <taxon>Bacillati</taxon>
        <taxon>Actinomycetota</taxon>
        <taxon>Actinomycetes</taxon>
        <taxon>Kitasatosporales</taxon>
        <taxon>Streptomycetaceae</taxon>
        <taxon>Streptomyces</taxon>
    </lineage>
</organism>
<dbReference type="EMBL" id="JAFFZM010000012">
    <property type="protein sequence ID" value="MBO8200743.1"/>
    <property type="molecule type" value="Genomic_DNA"/>
</dbReference>
<comment type="caution">
    <text evidence="2">The sequence shown here is derived from an EMBL/GenBank/DDBJ whole genome shotgun (WGS) entry which is preliminary data.</text>
</comment>
<accession>A0ABS3XZA8</accession>
<dbReference type="GeneID" id="96261075"/>
<dbReference type="RefSeq" id="WP_209212355.1">
    <property type="nucleotide sequence ID" value="NZ_JAFFZM010000012.1"/>
</dbReference>
<reference evidence="2 3" key="1">
    <citation type="submission" date="2021-02" db="EMBL/GenBank/DDBJ databases">
        <title>Streptomyces spirodelae sp. nov., isolated from duckweed.</title>
        <authorList>
            <person name="Saimee Y."/>
            <person name="Duangmal K."/>
        </authorList>
    </citation>
    <scope>NUCLEOTIDE SEQUENCE [LARGE SCALE GENOMIC DNA]</scope>
    <source>
        <strain evidence="2 3">DSM 42105</strain>
    </source>
</reference>
<feature type="compositionally biased region" description="Low complexity" evidence="1">
    <location>
        <begin position="130"/>
        <end position="142"/>
    </location>
</feature>
<feature type="region of interest" description="Disordered" evidence="1">
    <location>
        <begin position="126"/>
        <end position="147"/>
    </location>
</feature>
<evidence type="ECO:0000313" key="3">
    <source>
        <dbReference type="Proteomes" id="UP000721954"/>
    </source>
</evidence>
<evidence type="ECO:0000256" key="1">
    <source>
        <dbReference type="SAM" id="MobiDB-lite"/>
    </source>
</evidence>
<gene>
    <name evidence="2" type="ORF">JW613_20865</name>
</gene>
<name>A0ABS3XZA8_9ACTN</name>
<keyword evidence="3" id="KW-1185">Reference proteome</keyword>
<evidence type="ECO:0000313" key="2">
    <source>
        <dbReference type="EMBL" id="MBO8200743.1"/>
    </source>
</evidence>
<dbReference type="Proteomes" id="UP000721954">
    <property type="component" value="Unassembled WGS sequence"/>
</dbReference>